<dbReference type="InterPro" id="IPR009003">
    <property type="entry name" value="Peptidase_S1_PA"/>
</dbReference>
<sequence>MRLGARIPGFCPQLLEGSWKPGLLGSLPSWGEIDGFFAYLMATLSPPGCGQPRISGRIVGGGDAPRGRWPWQVSIQYNGHHFCGGSLISAQWVVTAAHCFQYSYPQFIYRVILGEYQLFNPSPSRVASSVHQIIIHPNYSSQSADVALVQLTEPVRFTDEIRPICWPGSSDSSPDNDMCWVTGWGTTDSNVSLPSPKTLQEVQVQLIDFKACNTLYNIDPDPQIGRDPVKPNMICAGYAEGKKDSCQGDSGGPLACDHNGTWFLTGVVSWGDGCGKPNRPGVYIRTEAYGEWMWGHVSSSNQPSTTVSHTSWINDAGPSFSTFILSFTMLLLSR</sequence>
<keyword evidence="3 7" id="KW-0378">Hydrolase</keyword>
<proteinExistence type="predicted"/>
<evidence type="ECO:0000256" key="1">
    <source>
        <dbReference type="ARBA" id="ARBA00022670"/>
    </source>
</evidence>
<dbReference type="Proteomes" id="UP000694393">
    <property type="component" value="Unplaced"/>
</dbReference>
<dbReference type="InterPro" id="IPR043504">
    <property type="entry name" value="Peptidase_S1_PA_chymotrypsin"/>
</dbReference>
<evidence type="ECO:0000313" key="9">
    <source>
        <dbReference type="Ensembl" id="ENSPCEP00000012125.1"/>
    </source>
</evidence>
<dbReference type="Pfam" id="PF00089">
    <property type="entry name" value="Trypsin"/>
    <property type="match status" value="1"/>
</dbReference>
<keyword evidence="10" id="KW-1185">Reference proteome</keyword>
<name>A0A8C8RXI2_9SAUR</name>
<dbReference type="InterPro" id="IPR001254">
    <property type="entry name" value="Trypsin_dom"/>
</dbReference>
<keyword evidence="6" id="KW-0325">Glycoprotein</keyword>
<reference evidence="9" key="1">
    <citation type="submission" date="2025-08" db="UniProtKB">
        <authorList>
            <consortium name="Ensembl"/>
        </authorList>
    </citation>
    <scope>IDENTIFICATION</scope>
</reference>
<protein>
    <recommendedName>
        <fullName evidence="8">Peptidase S1 domain-containing protein</fullName>
    </recommendedName>
</protein>
<dbReference type="InterPro" id="IPR001314">
    <property type="entry name" value="Peptidase_S1A"/>
</dbReference>
<dbReference type="PRINTS" id="PR00722">
    <property type="entry name" value="CHYMOTRYPSIN"/>
</dbReference>
<evidence type="ECO:0000256" key="5">
    <source>
        <dbReference type="ARBA" id="ARBA00023157"/>
    </source>
</evidence>
<evidence type="ECO:0000256" key="4">
    <source>
        <dbReference type="ARBA" id="ARBA00022825"/>
    </source>
</evidence>
<dbReference type="PROSITE" id="PS50240">
    <property type="entry name" value="TRYPSIN_DOM"/>
    <property type="match status" value="1"/>
</dbReference>
<dbReference type="PROSITE" id="PS00135">
    <property type="entry name" value="TRYPSIN_SER"/>
    <property type="match status" value="1"/>
</dbReference>
<evidence type="ECO:0000313" key="10">
    <source>
        <dbReference type="Proteomes" id="UP000694393"/>
    </source>
</evidence>
<keyword evidence="5" id="KW-1015">Disulfide bond</keyword>
<evidence type="ECO:0000256" key="3">
    <source>
        <dbReference type="ARBA" id="ARBA00022801"/>
    </source>
</evidence>
<dbReference type="SUPFAM" id="SSF50494">
    <property type="entry name" value="Trypsin-like serine proteases"/>
    <property type="match status" value="1"/>
</dbReference>
<keyword evidence="1 7" id="KW-0645">Protease</keyword>
<dbReference type="FunFam" id="2.40.10.10:FF:000039">
    <property type="entry name" value="Brain-specific serine protease 4"/>
    <property type="match status" value="1"/>
</dbReference>
<evidence type="ECO:0000256" key="2">
    <source>
        <dbReference type="ARBA" id="ARBA00022729"/>
    </source>
</evidence>
<reference evidence="9" key="2">
    <citation type="submission" date="2025-09" db="UniProtKB">
        <authorList>
            <consortium name="Ensembl"/>
        </authorList>
    </citation>
    <scope>IDENTIFICATION</scope>
</reference>
<feature type="domain" description="Peptidase S1" evidence="8">
    <location>
        <begin position="58"/>
        <end position="298"/>
    </location>
</feature>
<evidence type="ECO:0000259" key="8">
    <source>
        <dbReference type="PROSITE" id="PS50240"/>
    </source>
</evidence>
<dbReference type="PANTHER" id="PTHR24253:SF144">
    <property type="entry name" value="CHYMOTRYPSIN-LIKE PROTEASE CTRL-1-RELATED"/>
    <property type="match status" value="1"/>
</dbReference>
<dbReference type="Gene3D" id="2.40.10.10">
    <property type="entry name" value="Trypsin-like serine proteases"/>
    <property type="match status" value="2"/>
</dbReference>
<dbReference type="GO" id="GO:0004252">
    <property type="term" value="F:serine-type endopeptidase activity"/>
    <property type="evidence" value="ECO:0007669"/>
    <property type="project" value="InterPro"/>
</dbReference>
<evidence type="ECO:0000256" key="7">
    <source>
        <dbReference type="RuleBase" id="RU363034"/>
    </source>
</evidence>
<dbReference type="PROSITE" id="PS00134">
    <property type="entry name" value="TRYPSIN_HIS"/>
    <property type="match status" value="1"/>
</dbReference>
<dbReference type="CDD" id="cd00190">
    <property type="entry name" value="Tryp_SPc"/>
    <property type="match status" value="1"/>
</dbReference>
<dbReference type="PANTHER" id="PTHR24253">
    <property type="entry name" value="TRANSMEMBRANE PROTEASE SERINE"/>
    <property type="match status" value="1"/>
</dbReference>
<dbReference type="AlphaFoldDB" id="A0A8C8RXI2"/>
<keyword evidence="4 7" id="KW-0720">Serine protease</keyword>
<dbReference type="SMART" id="SM00020">
    <property type="entry name" value="Tryp_SPc"/>
    <property type="match status" value="1"/>
</dbReference>
<dbReference type="InterPro" id="IPR018114">
    <property type="entry name" value="TRYPSIN_HIS"/>
</dbReference>
<dbReference type="GO" id="GO:0006508">
    <property type="term" value="P:proteolysis"/>
    <property type="evidence" value="ECO:0007669"/>
    <property type="project" value="UniProtKB-KW"/>
</dbReference>
<keyword evidence="2" id="KW-0732">Signal</keyword>
<accession>A0A8C8RXI2</accession>
<organism evidence="9 10">
    <name type="scientific">Pelusios castaneus</name>
    <name type="common">West African mud turtle</name>
    <dbReference type="NCBI Taxonomy" id="367368"/>
    <lineage>
        <taxon>Eukaryota</taxon>
        <taxon>Metazoa</taxon>
        <taxon>Chordata</taxon>
        <taxon>Craniata</taxon>
        <taxon>Vertebrata</taxon>
        <taxon>Euteleostomi</taxon>
        <taxon>Archelosauria</taxon>
        <taxon>Testudinata</taxon>
        <taxon>Testudines</taxon>
        <taxon>Pleurodira</taxon>
        <taxon>Pelomedusidae</taxon>
        <taxon>Pelusios</taxon>
    </lineage>
</organism>
<evidence type="ECO:0000256" key="6">
    <source>
        <dbReference type="ARBA" id="ARBA00023180"/>
    </source>
</evidence>
<dbReference type="InterPro" id="IPR033116">
    <property type="entry name" value="TRYPSIN_SER"/>
</dbReference>
<dbReference type="Ensembl" id="ENSPCET00000012547.1">
    <property type="protein sequence ID" value="ENSPCEP00000012125.1"/>
    <property type="gene ID" value="ENSPCEG00000009608.1"/>
</dbReference>